<dbReference type="GO" id="GO:0008483">
    <property type="term" value="F:transaminase activity"/>
    <property type="evidence" value="ECO:0007669"/>
    <property type="project" value="UniProtKB-KW"/>
</dbReference>
<comment type="similarity">
    <text evidence="2">Belongs to the class-V pyridoxal-phosphate-dependent aminotransferase family. Csd subfamily.</text>
</comment>
<keyword evidence="8" id="KW-1185">Reference proteome</keyword>
<organism evidence="7 8">
    <name type="scientific">Sinomonas halotolerans</name>
    <dbReference type="NCBI Taxonomy" id="1644133"/>
    <lineage>
        <taxon>Bacteria</taxon>
        <taxon>Bacillati</taxon>
        <taxon>Actinomycetota</taxon>
        <taxon>Actinomycetes</taxon>
        <taxon>Micrococcales</taxon>
        <taxon>Micrococcaceae</taxon>
        <taxon>Sinomonas</taxon>
    </lineage>
</organism>
<evidence type="ECO:0000256" key="5">
    <source>
        <dbReference type="RuleBase" id="RU004504"/>
    </source>
</evidence>
<evidence type="ECO:0000256" key="2">
    <source>
        <dbReference type="ARBA" id="ARBA00010447"/>
    </source>
</evidence>
<dbReference type="InterPro" id="IPR015424">
    <property type="entry name" value="PyrdxlP-dep_Trfase"/>
</dbReference>
<dbReference type="RefSeq" id="WP_345883081.1">
    <property type="nucleotide sequence ID" value="NZ_JBDFRB010000002.1"/>
</dbReference>
<dbReference type="InterPro" id="IPR000192">
    <property type="entry name" value="Aminotrans_V_dom"/>
</dbReference>
<dbReference type="Pfam" id="PF00266">
    <property type="entry name" value="Aminotran_5"/>
    <property type="match status" value="1"/>
</dbReference>
<sequence length="486" mass="49880">MDTALPTLPGPSPVSPVSRLSRIDDADYPHAVEPLAEVVGGALLAPLVGGGEVRYANLDYAASAPALAEVADYLAEILPYYASVHRGAGYASQVSTSLYENARSTVRSFVGARADDAVVFTRNTTDALNLLARCLPRTGEVLYLDLEHHANLLPWQARPHRSVVAADTLEETVERVRLALADGTVALLAVTGASNVTGEVLPVAELAALAHAHGARIAVDAAQLAPHRRIDMAGDGAGQADIDYLAFSGHKLYAPFGAGVLVGRPDWLDAGAPYLAGGGAVKDVRLDSATWATGPARHEAGSPNVLGAATLAKAAQVLAGLNPTAWDLHELQLRSALIAGLTAVDGVKVHTLFADHAGGAPGDVTGGGTIGVVNFSVAGHDAGLAAAYLSAEHGVGVRDGRFCAHPVLRRLGLPSGSLRASFGVGSRLEDVRRLVAGVEALVSGGLGGDYRVDAGRWVPAHDPRPFPAWAPNTPGTAGAAPCAADV</sequence>
<evidence type="ECO:0000256" key="3">
    <source>
        <dbReference type="ARBA" id="ARBA00022898"/>
    </source>
</evidence>
<comment type="catalytic activity">
    <reaction evidence="4">
        <text>(sulfur carrier)-H + L-cysteine = (sulfur carrier)-SH + L-alanine</text>
        <dbReference type="Rhea" id="RHEA:43892"/>
        <dbReference type="Rhea" id="RHEA-COMP:14737"/>
        <dbReference type="Rhea" id="RHEA-COMP:14739"/>
        <dbReference type="ChEBI" id="CHEBI:29917"/>
        <dbReference type="ChEBI" id="CHEBI:35235"/>
        <dbReference type="ChEBI" id="CHEBI:57972"/>
        <dbReference type="ChEBI" id="CHEBI:64428"/>
        <dbReference type="EC" id="2.8.1.7"/>
    </reaction>
</comment>
<evidence type="ECO:0000313" key="7">
    <source>
        <dbReference type="EMBL" id="MEN2743556.1"/>
    </source>
</evidence>
<dbReference type="EMBL" id="JBDFRB010000002">
    <property type="protein sequence ID" value="MEN2743556.1"/>
    <property type="molecule type" value="Genomic_DNA"/>
</dbReference>
<dbReference type="InterPro" id="IPR015422">
    <property type="entry name" value="PyrdxlP-dep_Trfase_small"/>
</dbReference>
<keyword evidence="7" id="KW-0032">Aminotransferase</keyword>
<accession>A0ABU9WWK2</accession>
<proteinExistence type="inferred from homology"/>
<dbReference type="Proteomes" id="UP001422074">
    <property type="component" value="Unassembled WGS sequence"/>
</dbReference>
<name>A0ABU9WWK2_9MICC</name>
<keyword evidence="3" id="KW-0663">Pyridoxal phosphate</keyword>
<evidence type="ECO:0000256" key="1">
    <source>
        <dbReference type="ARBA" id="ARBA00001933"/>
    </source>
</evidence>
<reference evidence="7 8" key="1">
    <citation type="submission" date="2024-05" db="EMBL/GenBank/DDBJ databases">
        <title>Sinomonas sp. nov., isolated from a waste landfill.</title>
        <authorList>
            <person name="Zhao Y."/>
        </authorList>
    </citation>
    <scope>NUCLEOTIDE SEQUENCE [LARGE SCALE GENOMIC DNA]</scope>
    <source>
        <strain evidence="7 8">CCTCC AB2014300</strain>
    </source>
</reference>
<dbReference type="SUPFAM" id="SSF53383">
    <property type="entry name" value="PLP-dependent transferases"/>
    <property type="match status" value="1"/>
</dbReference>
<dbReference type="PANTHER" id="PTHR43586">
    <property type="entry name" value="CYSTEINE DESULFURASE"/>
    <property type="match status" value="1"/>
</dbReference>
<comment type="caution">
    <text evidence="7">The sequence shown here is derived from an EMBL/GenBank/DDBJ whole genome shotgun (WGS) entry which is preliminary data.</text>
</comment>
<protein>
    <submittedName>
        <fullName evidence="7">Aminotransferase class V-fold PLP-dependent enzyme</fullName>
    </submittedName>
</protein>
<comment type="cofactor">
    <cofactor evidence="1 5">
        <name>pyridoxal 5'-phosphate</name>
        <dbReference type="ChEBI" id="CHEBI:597326"/>
    </cofactor>
</comment>
<dbReference type="PROSITE" id="PS00595">
    <property type="entry name" value="AA_TRANSFER_CLASS_5"/>
    <property type="match status" value="1"/>
</dbReference>
<dbReference type="InterPro" id="IPR020578">
    <property type="entry name" value="Aminotrans_V_PyrdxlP_BS"/>
</dbReference>
<dbReference type="PANTHER" id="PTHR43586:SF8">
    <property type="entry name" value="CYSTEINE DESULFURASE 1, CHLOROPLASTIC"/>
    <property type="match status" value="1"/>
</dbReference>
<evidence type="ECO:0000259" key="6">
    <source>
        <dbReference type="Pfam" id="PF00266"/>
    </source>
</evidence>
<feature type="domain" description="Aminotransferase class V" evidence="6">
    <location>
        <begin position="57"/>
        <end position="434"/>
    </location>
</feature>
<dbReference type="InterPro" id="IPR015421">
    <property type="entry name" value="PyrdxlP-dep_Trfase_major"/>
</dbReference>
<evidence type="ECO:0000256" key="4">
    <source>
        <dbReference type="ARBA" id="ARBA00050776"/>
    </source>
</evidence>
<gene>
    <name evidence="7" type="ORF">ABCQ75_03250</name>
</gene>
<dbReference type="Gene3D" id="3.90.1150.10">
    <property type="entry name" value="Aspartate Aminotransferase, domain 1"/>
    <property type="match status" value="1"/>
</dbReference>
<evidence type="ECO:0000313" key="8">
    <source>
        <dbReference type="Proteomes" id="UP001422074"/>
    </source>
</evidence>
<keyword evidence="7" id="KW-0808">Transferase</keyword>
<dbReference type="Gene3D" id="3.40.640.10">
    <property type="entry name" value="Type I PLP-dependent aspartate aminotransferase-like (Major domain)"/>
    <property type="match status" value="1"/>
</dbReference>